<dbReference type="EMBL" id="GG693875">
    <property type="protein sequence ID" value="EES52564.1"/>
    <property type="molecule type" value="Genomic_DNA"/>
</dbReference>
<dbReference type="SMART" id="SM00283">
    <property type="entry name" value="MA"/>
    <property type="match status" value="1"/>
</dbReference>
<dbReference type="Gene3D" id="1.10.287.950">
    <property type="entry name" value="Methyl-accepting chemotaxis protein"/>
    <property type="match status" value="1"/>
</dbReference>
<keyword evidence="1 3" id="KW-0807">Transducer</keyword>
<name>C6HXV2_9BACT</name>
<feature type="transmembrane region" description="Helical" evidence="4">
    <location>
        <begin position="191"/>
        <end position="212"/>
    </location>
</feature>
<evidence type="ECO:0000256" key="3">
    <source>
        <dbReference type="PROSITE-ProRule" id="PRU00284"/>
    </source>
</evidence>
<reference evidence="6 7" key="1">
    <citation type="journal article" date="2009" name="Appl. Environ. Microbiol.">
        <title>Community genomic and proteomic analyses of chemoautotrophic iron-oxidizing "Leptospirillum rubarum" (Group II) and "Leptospirillum ferrodiazotrophum" (Group III) bacteria in acid mine drainage biofilms.</title>
        <authorList>
            <person name="Goltsman D.S."/>
            <person name="Denef V.J."/>
            <person name="Singer S.W."/>
            <person name="VerBerkmoes N.C."/>
            <person name="Lefsrud M."/>
            <person name="Mueller R.S."/>
            <person name="Dick G.J."/>
            <person name="Sun C.L."/>
            <person name="Wheeler K.E."/>
            <person name="Zemla A."/>
            <person name="Baker B.J."/>
            <person name="Hauser L."/>
            <person name="Land M."/>
            <person name="Shah M.B."/>
            <person name="Thelen M.P."/>
            <person name="Hettich R.L."/>
            <person name="Banfield J.F."/>
        </authorList>
    </citation>
    <scope>NUCLEOTIDE SEQUENCE [LARGE SCALE GENOMIC DNA]</scope>
</reference>
<dbReference type="Pfam" id="PF00015">
    <property type="entry name" value="MCPsignal"/>
    <property type="match status" value="1"/>
</dbReference>
<dbReference type="AlphaFoldDB" id="C6HXV2"/>
<dbReference type="GO" id="GO:0007165">
    <property type="term" value="P:signal transduction"/>
    <property type="evidence" value="ECO:0007669"/>
    <property type="project" value="UniProtKB-KW"/>
</dbReference>
<dbReference type="InterPro" id="IPR004090">
    <property type="entry name" value="Chemotax_Me-accpt_rcpt"/>
</dbReference>
<feature type="transmembrane region" description="Helical" evidence="4">
    <location>
        <begin position="12"/>
        <end position="35"/>
    </location>
</feature>
<keyword evidence="4" id="KW-0472">Membrane</keyword>
<dbReference type="InterPro" id="IPR004089">
    <property type="entry name" value="MCPsignal_dom"/>
</dbReference>
<evidence type="ECO:0000259" key="5">
    <source>
        <dbReference type="PROSITE" id="PS50111"/>
    </source>
</evidence>
<proteinExistence type="inferred from homology"/>
<comment type="similarity">
    <text evidence="2">Belongs to the methyl-accepting chemotaxis (MCP) protein family.</text>
</comment>
<feature type="domain" description="Methyl-accepting transducer" evidence="5">
    <location>
        <begin position="270"/>
        <end position="506"/>
    </location>
</feature>
<evidence type="ECO:0000256" key="4">
    <source>
        <dbReference type="SAM" id="Phobius"/>
    </source>
</evidence>
<keyword evidence="4" id="KW-0812">Transmembrane</keyword>
<organism evidence="6 7">
    <name type="scientific">Leptospirillum ferrodiazotrophum</name>
    <dbReference type="NCBI Taxonomy" id="412449"/>
    <lineage>
        <taxon>Bacteria</taxon>
        <taxon>Pseudomonadati</taxon>
        <taxon>Nitrospirota</taxon>
        <taxon>Nitrospiria</taxon>
        <taxon>Nitrospirales</taxon>
        <taxon>Nitrospiraceae</taxon>
        <taxon>Leptospirillum</taxon>
    </lineage>
</organism>
<evidence type="ECO:0000256" key="2">
    <source>
        <dbReference type="ARBA" id="ARBA00029447"/>
    </source>
</evidence>
<evidence type="ECO:0000256" key="1">
    <source>
        <dbReference type="ARBA" id="ARBA00023224"/>
    </source>
</evidence>
<dbReference type="GO" id="GO:0004888">
    <property type="term" value="F:transmembrane signaling receptor activity"/>
    <property type="evidence" value="ECO:0007669"/>
    <property type="project" value="InterPro"/>
</dbReference>
<dbReference type="GO" id="GO:0006935">
    <property type="term" value="P:chemotaxis"/>
    <property type="evidence" value="ECO:0007669"/>
    <property type="project" value="InterPro"/>
</dbReference>
<evidence type="ECO:0000313" key="6">
    <source>
        <dbReference type="EMBL" id="EES52564.1"/>
    </source>
</evidence>
<dbReference type="GO" id="GO:0016020">
    <property type="term" value="C:membrane"/>
    <property type="evidence" value="ECO:0007669"/>
    <property type="project" value="InterPro"/>
</dbReference>
<dbReference type="Proteomes" id="UP000009374">
    <property type="component" value="Unassembled WGS sequence"/>
</dbReference>
<dbReference type="PRINTS" id="PR00260">
    <property type="entry name" value="CHEMTRNSDUCR"/>
</dbReference>
<dbReference type="PANTHER" id="PTHR32089">
    <property type="entry name" value="METHYL-ACCEPTING CHEMOTAXIS PROTEIN MCPB"/>
    <property type="match status" value="1"/>
</dbReference>
<keyword evidence="7" id="KW-1185">Reference proteome</keyword>
<evidence type="ECO:0000313" key="7">
    <source>
        <dbReference type="Proteomes" id="UP000009374"/>
    </source>
</evidence>
<dbReference type="SUPFAM" id="SSF58104">
    <property type="entry name" value="Methyl-accepting chemotaxis protein (MCP) signaling domain"/>
    <property type="match status" value="1"/>
</dbReference>
<protein>
    <submittedName>
        <fullName evidence="6">Methyl-accepting chemotaxis sensory transducer</fullName>
    </submittedName>
</protein>
<sequence length="542" mass="60296">MNLSNVLTRFSLSMGLSAALIGYAFWVSLSGMAHYREEVKRIFDKDQPLVAAYQNILSSALLEEMALRNLLINPKDKVAKDNLLKFRGIIVRIVDQVKVAIITNPDPVFKRMGGRDLDDLGDSLQRHTGTINRILDMSKVDRKEAMDLLGTKELSQWRGIRKDIQMLMLLSQKELAVKDAELTRVYHRTMLLALSMVGIGFFVTFVVMGFVFSRFRTGIKSSVAMSEKLSCFDLSPVPGDPHKDEFGQIVEKLRSVLSEFHGIITDLVKVSSSMSDKAEALSGISSLAGENTKEIKEAAAQVVSVVEHMERTVFHSQELTERTTQEALKMVAITNEGVQIGERSQGSFAEILENIRKTREALQKLSGSVSRIGEATQSVRDIAAQTNLLALNAAIEAARAGEQGRGFAVVAEEVRKLSQRSATSTEEIGQVVREIQVMFEETSALMEQAQQAVFEGAGFTKETAKAFEDIHHAVESLPDLMKQVESSFDELRQEEAHSRNMALRINNLSEQMVNGQKTLSDVSSTLFSQSQRLQAFVRRFTL</sequence>
<dbReference type="PROSITE" id="PS50111">
    <property type="entry name" value="CHEMOTAXIS_TRANSDUC_2"/>
    <property type="match status" value="1"/>
</dbReference>
<gene>
    <name evidence="6" type="ORF">UBAL3_93200066</name>
</gene>
<dbReference type="PANTHER" id="PTHR32089:SF112">
    <property type="entry name" value="LYSOZYME-LIKE PROTEIN-RELATED"/>
    <property type="match status" value="1"/>
</dbReference>
<accession>C6HXV2</accession>
<keyword evidence="4" id="KW-1133">Transmembrane helix</keyword>